<dbReference type="Proteomes" id="UP001243717">
    <property type="component" value="Unassembled WGS sequence"/>
</dbReference>
<keyword evidence="1" id="KW-0732">Signal</keyword>
<evidence type="ECO:0000313" key="2">
    <source>
        <dbReference type="EMBL" id="MDQ8194160.1"/>
    </source>
</evidence>
<keyword evidence="3" id="KW-1185">Reference proteome</keyword>
<feature type="signal peptide" evidence="1">
    <location>
        <begin position="1"/>
        <end position="22"/>
    </location>
</feature>
<proteinExistence type="predicted"/>
<protein>
    <recommendedName>
        <fullName evidence="4">PEP-CTERM protein-sorting domain-containing protein</fullName>
    </recommendedName>
</protein>
<evidence type="ECO:0000256" key="1">
    <source>
        <dbReference type="SAM" id="SignalP"/>
    </source>
</evidence>
<evidence type="ECO:0008006" key="4">
    <source>
        <dbReference type="Google" id="ProtNLM"/>
    </source>
</evidence>
<dbReference type="EMBL" id="JARXIC010000009">
    <property type="protein sequence ID" value="MDQ8194160.1"/>
    <property type="molecule type" value="Genomic_DNA"/>
</dbReference>
<evidence type="ECO:0000313" key="3">
    <source>
        <dbReference type="Proteomes" id="UP001243717"/>
    </source>
</evidence>
<gene>
    <name evidence="2" type="ORF">QEH59_06975</name>
</gene>
<comment type="caution">
    <text evidence="2">The sequence shown here is derived from an EMBL/GenBank/DDBJ whole genome shotgun (WGS) entry which is preliminary data.</text>
</comment>
<feature type="chain" id="PRO_5045488446" description="PEP-CTERM protein-sorting domain-containing protein" evidence="1">
    <location>
        <begin position="23"/>
        <end position="255"/>
    </location>
</feature>
<accession>A0ABU1AHB8</accession>
<reference evidence="2 3" key="1">
    <citation type="submission" date="2023-04" db="EMBL/GenBank/DDBJ databases">
        <title>A novel bacteria isolated from coastal sediment.</title>
        <authorList>
            <person name="Liu X.-J."/>
            <person name="Du Z.-J."/>
        </authorList>
    </citation>
    <scope>NUCLEOTIDE SEQUENCE [LARGE SCALE GENOMIC DNA]</scope>
    <source>
        <strain evidence="2 3">SDUM461004</strain>
    </source>
</reference>
<name>A0ABU1AHB8_9BACT</name>
<organism evidence="2 3">
    <name type="scientific">Thalassobacterium sedimentorum</name>
    <dbReference type="NCBI Taxonomy" id="3041258"/>
    <lineage>
        <taxon>Bacteria</taxon>
        <taxon>Pseudomonadati</taxon>
        <taxon>Verrucomicrobiota</taxon>
        <taxon>Opitutia</taxon>
        <taxon>Puniceicoccales</taxon>
        <taxon>Coraliomargaritaceae</taxon>
        <taxon>Thalassobacterium</taxon>
    </lineage>
</organism>
<dbReference type="RefSeq" id="WP_308984643.1">
    <property type="nucleotide sequence ID" value="NZ_JARXIC010000009.1"/>
</dbReference>
<sequence length="255" mass="26751">MIPLKNLAFCAFLALLPAVVSAQSFSDNFTGTDGDSLGSAWNQGNAANLEIQGNQAVPVLPDGVSSFDPSVFGLDPSVASIEDPTDFSISVDFTTTGGSLVGIWFQGRDDVASNDQSDASGYAIRFRSTDGYLQAINFNGGTAVTAYYWNSTVTPNTTLFNETDVFRMTVSSGLLANDVDVIVESITSNVTVVAATMTRSNKNTGGSVGDAFGLYVGSVAGVTFDNFTATVPEPQNYALCIGGGMALLVLARRRR</sequence>